<dbReference type="Gene3D" id="1.10.10.10">
    <property type="entry name" value="Winged helix-like DNA-binding domain superfamily/Winged helix DNA-binding domain"/>
    <property type="match status" value="1"/>
</dbReference>
<accession>A0A5B9E2S3</accession>
<dbReference type="EMBL" id="CP042807">
    <property type="protein sequence ID" value="QEE25275.1"/>
    <property type="molecule type" value="Genomic_DNA"/>
</dbReference>
<sequence length="69" mass="7466">MVERKTDSTPALAGWAARCKEHGLTFTAPRQAIVRTLLEADGPLDAVAVLSFQPESDQPHAARTTHLIT</sequence>
<dbReference type="Proteomes" id="UP000321807">
    <property type="component" value="Chromosome"/>
</dbReference>
<dbReference type="AlphaFoldDB" id="A0A5B9E2S3"/>
<organism evidence="1 2">
    <name type="scientific">Rhodanobacter glycinis</name>
    <dbReference type="NCBI Taxonomy" id="582702"/>
    <lineage>
        <taxon>Bacteria</taxon>
        <taxon>Pseudomonadati</taxon>
        <taxon>Pseudomonadota</taxon>
        <taxon>Gammaproteobacteria</taxon>
        <taxon>Lysobacterales</taxon>
        <taxon>Rhodanobacteraceae</taxon>
        <taxon>Rhodanobacter</taxon>
    </lineage>
</organism>
<dbReference type="KEGG" id="rgl:CS053_12820"/>
<evidence type="ECO:0000313" key="2">
    <source>
        <dbReference type="Proteomes" id="UP000321807"/>
    </source>
</evidence>
<dbReference type="RefSeq" id="WP_147627717.1">
    <property type="nucleotide sequence ID" value="NZ_CP042807.1"/>
</dbReference>
<protein>
    <recommendedName>
        <fullName evidence="3">Transcriptional repressor</fullName>
    </recommendedName>
</protein>
<reference evidence="1 2" key="1">
    <citation type="submission" date="2019-08" db="EMBL/GenBank/DDBJ databases">
        <title>Complete genome sequence of Rhodanobacter glycinis strain T01E-68 isolated from tomato root.</title>
        <authorList>
            <person name="Weon H.-Y."/>
            <person name="Lee S.A."/>
        </authorList>
    </citation>
    <scope>NUCLEOTIDE SEQUENCE [LARGE SCALE GENOMIC DNA]</scope>
    <source>
        <strain evidence="1 2">T01E-68</strain>
    </source>
</reference>
<dbReference type="InterPro" id="IPR036388">
    <property type="entry name" value="WH-like_DNA-bd_sf"/>
</dbReference>
<evidence type="ECO:0000313" key="1">
    <source>
        <dbReference type="EMBL" id="QEE25275.1"/>
    </source>
</evidence>
<proteinExistence type="predicted"/>
<name>A0A5B9E2S3_9GAMM</name>
<evidence type="ECO:0008006" key="3">
    <source>
        <dbReference type="Google" id="ProtNLM"/>
    </source>
</evidence>
<gene>
    <name evidence="1" type="ORF">CS053_12820</name>
</gene>